<sequence length="205" mass="23469">MKPGKEGQDSLNNIIRQAIEKETLLSVCRTGDNPVHWIHLLQCSRPEDSCSSKDSGSTIKGTKTSSEQMQALKIPEAVLAFAQAAARANDLPGWPLFSPAKMQLQKCEKCYREFCSMINYRRHILVHRRTLKIDKDFPRNREYLGTFWDKLSSDKAEEILSFTNMSIEVKSWVADKDAEALRCHKLLMEEEEAAQRRYLGDLTCD</sequence>
<feature type="compositionally biased region" description="Low complexity" evidence="1">
    <location>
        <begin position="52"/>
        <end position="66"/>
    </location>
</feature>
<evidence type="ECO:0000313" key="4">
    <source>
        <dbReference type="Proteomes" id="UP000287651"/>
    </source>
</evidence>
<comment type="caution">
    <text evidence="3">The sequence shown here is derived from an EMBL/GenBank/DDBJ whole genome shotgun (WGS) entry which is preliminary data.</text>
</comment>
<feature type="domain" description="C2H2-type" evidence="2">
    <location>
        <begin position="107"/>
        <end position="127"/>
    </location>
</feature>
<proteinExistence type="predicted"/>
<dbReference type="AlphaFoldDB" id="A0A426YTY3"/>
<evidence type="ECO:0000256" key="1">
    <source>
        <dbReference type="SAM" id="MobiDB-lite"/>
    </source>
</evidence>
<dbReference type="PROSITE" id="PS00028">
    <property type="entry name" value="ZINC_FINGER_C2H2_1"/>
    <property type="match status" value="1"/>
</dbReference>
<dbReference type="PANTHER" id="PTHR36055:SF1">
    <property type="entry name" value="C2H2-LIKE ZINC FINGER PROTEIN"/>
    <property type="match status" value="1"/>
</dbReference>
<accession>A0A426YTY3</accession>
<name>A0A426YTY3_ENSVE</name>
<reference evidence="3 4" key="1">
    <citation type="journal article" date="2014" name="Agronomy (Basel)">
        <title>A Draft Genome Sequence for Ensete ventricosum, the Drought-Tolerant Tree Against Hunger.</title>
        <authorList>
            <person name="Harrison J."/>
            <person name="Moore K.A."/>
            <person name="Paszkiewicz K."/>
            <person name="Jones T."/>
            <person name="Grant M."/>
            <person name="Ambacheew D."/>
            <person name="Muzemil S."/>
            <person name="Studholme D.J."/>
        </authorList>
    </citation>
    <scope>NUCLEOTIDE SEQUENCE [LARGE SCALE GENOMIC DNA]</scope>
</reference>
<feature type="region of interest" description="Disordered" evidence="1">
    <location>
        <begin position="46"/>
        <end position="66"/>
    </location>
</feature>
<dbReference type="EMBL" id="AMZH03010237">
    <property type="protein sequence ID" value="RRT55131.1"/>
    <property type="molecule type" value="Genomic_DNA"/>
</dbReference>
<dbReference type="PANTHER" id="PTHR36055">
    <property type="entry name" value="C2H2-LIKE ZINC FINGER PROTEIN"/>
    <property type="match status" value="1"/>
</dbReference>
<organism evidence="3 4">
    <name type="scientific">Ensete ventricosum</name>
    <name type="common">Abyssinian banana</name>
    <name type="synonym">Musa ensete</name>
    <dbReference type="NCBI Taxonomy" id="4639"/>
    <lineage>
        <taxon>Eukaryota</taxon>
        <taxon>Viridiplantae</taxon>
        <taxon>Streptophyta</taxon>
        <taxon>Embryophyta</taxon>
        <taxon>Tracheophyta</taxon>
        <taxon>Spermatophyta</taxon>
        <taxon>Magnoliopsida</taxon>
        <taxon>Liliopsida</taxon>
        <taxon>Zingiberales</taxon>
        <taxon>Musaceae</taxon>
        <taxon>Ensete</taxon>
    </lineage>
</organism>
<dbReference type="InterPro" id="IPR013087">
    <property type="entry name" value="Znf_C2H2_type"/>
</dbReference>
<evidence type="ECO:0000313" key="3">
    <source>
        <dbReference type="EMBL" id="RRT55131.1"/>
    </source>
</evidence>
<gene>
    <name evidence="3" type="ORF">B296_00048669</name>
</gene>
<protein>
    <recommendedName>
        <fullName evidence="2">C2H2-type domain-containing protein</fullName>
    </recommendedName>
</protein>
<evidence type="ECO:0000259" key="2">
    <source>
        <dbReference type="PROSITE" id="PS00028"/>
    </source>
</evidence>
<dbReference type="Proteomes" id="UP000287651">
    <property type="component" value="Unassembled WGS sequence"/>
</dbReference>